<dbReference type="AlphaFoldDB" id="A0A8S4B7Q4"/>
<keyword evidence="10" id="KW-0393">Immunoglobulin domain</keyword>
<gene>
    <name evidence="15" type="ORF">MMEN_LOCUS14230</name>
</gene>
<dbReference type="InterPro" id="IPR036179">
    <property type="entry name" value="Ig-like_dom_sf"/>
</dbReference>
<dbReference type="GO" id="GO:0031295">
    <property type="term" value="P:T cell costimulation"/>
    <property type="evidence" value="ECO:0007669"/>
    <property type="project" value="TreeGrafter"/>
</dbReference>
<dbReference type="EMBL" id="CAJRST010017779">
    <property type="protein sequence ID" value="CAG5947899.1"/>
    <property type="molecule type" value="Genomic_DNA"/>
</dbReference>
<evidence type="ECO:0000256" key="8">
    <source>
        <dbReference type="ARBA" id="ARBA00023170"/>
    </source>
</evidence>
<evidence type="ECO:0000256" key="6">
    <source>
        <dbReference type="ARBA" id="ARBA00023136"/>
    </source>
</evidence>
<evidence type="ECO:0000313" key="16">
    <source>
        <dbReference type="Proteomes" id="UP000677803"/>
    </source>
</evidence>
<dbReference type="InterPro" id="IPR003599">
    <property type="entry name" value="Ig_sub"/>
</dbReference>
<feature type="compositionally biased region" description="Acidic residues" evidence="11">
    <location>
        <begin position="292"/>
        <end position="303"/>
    </location>
</feature>
<dbReference type="InterPro" id="IPR013783">
    <property type="entry name" value="Ig-like_fold"/>
</dbReference>
<evidence type="ECO:0000256" key="4">
    <source>
        <dbReference type="ARBA" id="ARBA00022729"/>
    </source>
</evidence>
<dbReference type="PANTHER" id="PTHR25466">
    <property type="entry name" value="T-LYMPHOCYTE ACTIVATION ANTIGEN"/>
    <property type="match status" value="1"/>
</dbReference>
<dbReference type="InterPro" id="IPR007110">
    <property type="entry name" value="Ig-like_dom"/>
</dbReference>
<dbReference type="PROSITE" id="PS50835">
    <property type="entry name" value="IG_LIKE"/>
    <property type="match status" value="2"/>
</dbReference>
<evidence type="ECO:0000256" key="9">
    <source>
        <dbReference type="ARBA" id="ARBA00023180"/>
    </source>
</evidence>
<dbReference type="InterPro" id="IPR053896">
    <property type="entry name" value="BTN3A2-like_Ig-C"/>
</dbReference>
<feature type="domain" description="Ig-like" evidence="14">
    <location>
        <begin position="37"/>
        <end position="133"/>
    </location>
</feature>
<sequence length="303" mass="33560">MASRGTFIILITVMFAAKSAQSFVKVDCEETNVGQHGHQSMLKCVVQPTQDQASDFEIQAIIWTKVEMEKPLLVYDNTDLKTMLQRYRLAEEPQNKKHNVSLLITDTKAADDGEYTCTVVTDVGDNTQTTRLTVRAIYSEPTIKLSNVKKTPNTDKSLICKSEGGFPKGELRWFDEHEVDWTKSATFEAKKMENGLFQLISSLPLLPLSTFNSYTCVVFNSSGIEVHKTTIQLEQVSPEPGTGTRDDLILPSKVVAPVVVIGSLIVGLLLLLVFLRRRSQPGHGHAVPSNDNDVEEGDSAMES</sequence>
<feature type="chain" id="PRO_5035726740" evidence="13">
    <location>
        <begin position="23"/>
        <end position="303"/>
    </location>
</feature>
<evidence type="ECO:0000256" key="12">
    <source>
        <dbReference type="SAM" id="Phobius"/>
    </source>
</evidence>
<feature type="transmembrane region" description="Helical" evidence="12">
    <location>
        <begin position="254"/>
        <end position="275"/>
    </location>
</feature>
<dbReference type="SUPFAM" id="SSF48726">
    <property type="entry name" value="Immunoglobulin"/>
    <property type="match status" value="2"/>
</dbReference>
<feature type="domain" description="Ig-like" evidence="14">
    <location>
        <begin position="141"/>
        <end position="232"/>
    </location>
</feature>
<evidence type="ECO:0000259" key="14">
    <source>
        <dbReference type="PROSITE" id="PS50835"/>
    </source>
</evidence>
<evidence type="ECO:0000256" key="2">
    <source>
        <dbReference type="ARBA" id="ARBA00022475"/>
    </source>
</evidence>
<evidence type="ECO:0000256" key="11">
    <source>
        <dbReference type="SAM" id="MobiDB-lite"/>
    </source>
</evidence>
<evidence type="ECO:0000256" key="7">
    <source>
        <dbReference type="ARBA" id="ARBA00023157"/>
    </source>
</evidence>
<dbReference type="PANTHER" id="PTHR25466:SF14">
    <property type="entry name" value="BUTYROPHILIN SUBFAMILY 2 MEMBER A2-LIKE-RELATED"/>
    <property type="match status" value="1"/>
</dbReference>
<comment type="caution">
    <text evidence="15">The sequence shown here is derived from an EMBL/GenBank/DDBJ whole genome shotgun (WGS) entry which is preliminary data.</text>
</comment>
<dbReference type="SMART" id="SM00409">
    <property type="entry name" value="IG"/>
    <property type="match status" value="2"/>
</dbReference>
<dbReference type="InterPro" id="IPR013106">
    <property type="entry name" value="Ig_V-set"/>
</dbReference>
<keyword evidence="8" id="KW-0675">Receptor</keyword>
<evidence type="ECO:0000256" key="13">
    <source>
        <dbReference type="SAM" id="SignalP"/>
    </source>
</evidence>
<keyword evidence="9" id="KW-0325">Glycoprotein</keyword>
<dbReference type="Pfam" id="PF22705">
    <property type="entry name" value="C2-set_3"/>
    <property type="match status" value="1"/>
</dbReference>
<evidence type="ECO:0000256" key="1">
    <source>
        <dbReference type="ARBA" id="ARBA00004251"/>
    </source>
</evidence>
<dbReference type="InterPro" id="IPR051713">
    <property type="entry name" value="T-cell_Activation_Regulation"/>
</dbReference>
<evidence type="ECO:0000256" key="5">
    <source>
        <dbReference type="ARBA" id="ARBA00022989"/>
    </source>
</evidence>
<dbReference type="GO" id="GO:0007166">
    <property type="term" value="P:cell surface receptor signaling pathway"/>
    <property type="evidence" value="ECO:0007669"/>
    <property type="project" value="TreeGrafter"/>
</dbReference>
<evidence type="ECO:0000313" key="15">
    <source>
        <dbReference type="EMBL" id="CAG5947899.1"/>
    </source>
</evidence>
<dbReference type="GO" id="GO:0042102">
    <property type="term" value="P:positive regulation of T cell proliferation"/>
    <property type="evidence" value="ECO:0007669"/>
    <property type="project" value="TreeGrafter"/>
</dbReference>
<reference evidence="15" key="1">
    <citation type="submission" date="2021-05" db="EMBL/GenBank/DDBJ databases">
        <authorList>
            <person name="Tigano A."/>
        </authorList>
    </citation>
    <scope>NUCLEOTIDE SEQUENCE</scope>
</reference>
<name>A0A8S4B7Q4_9TELE</name>
<dbReference type="Proteomes" id="UP000677803">
    <property type="component" value="Unassembled WGS sequence"/>
</dbReference>
<evidence type="ECO:0000256" key="3">
    <source>
        <dbReference type="ARBA" id="ARBA00022692"/>
    </source>
</evidence>
<keyword evidence="4 13" id="KW-0732">Signal</keyword>
<keyword evidence="3 12" id="KW-0812">Transmembrane</keyword>
<evidence type="ECO:0000256" key="10">
    <source>
        <dbReference type="ARBA" id="ARBA00023319"/>
    </source>
</evidence>
<comment type="subcellular location">
    <subcellularLocation>
        <location evidence="1">Cell membrane</location>
        <topology evidence="1">Single-pass type I membrane protein</topology>
    </subcellularLocation>
</comment>
<dbReference type="Pfam" id="PF07686">
    <property type="entry name" value="V-set"/>
    <property type="match status" value="1"/>
</dbReference>
<dbReference type="Gene3D" id="2.60.40.10">
    <property type="entry name" value="Immunoglobulins"/>
    <property type="match status" value="2"/>
</dbReference>
<dbReference type="GO" id="GO:0071222">
    <property type="term" value="P:cellular response to lipopolysaccharide"/>
    <property type="evidence" value="ECO:0007669"/>
    <property type="project" value="TreeGrafter"/>
</dbReference>
<protein>
    <submittedName>
        <fullName evidence="15">(Atlantic silverside) hypothetical protein</fullName>
    </submittedName>
</protein>
<proteinExistence type="predicted"/>
<keyword evidence="6 12" id="KW-0472">Membrane</keyword>
<dbReference type="GO" id="GO:0009897">
    <property type="term" value="C:external side of plasma membrane"/>
    <property type="evidence" value="ECO:0007669"/>
    <property type="project" value="TreeGrafter"/>
</dbReference>
<feature type="signal peptide" evidence="13">
    <location>
        <begin position="1"/>
        <end position="22"/>
    </location>
</feature>
<keyword evidence="5 12" id="KW-1133">Transmembrane helix</keyword>
<dbReference type="GO" id="GO:0006955">
    <property type="term" value="P:immune response"/>
    <property type="evidence" value="ECO:0007669"/>
    <property type="project" value="TreeGrafter"/>
</dbReference>
<keyword evidence="16" id="KW-1185">Reference proteome</keyword>
<keyword evidence="7" id="KW-1015">Disulfide bond</keyword>
<dbReference type="GO" id="GO:0042130">
    <property type="term" value="P:negative regulation of T cell proliferation"/>
    <property type="evidence" value="ECO:0007669"/>
    <property type="project" value="TreeGrafter"/>
</dbReference>
<organism evidence="15 16">
    <name type="scientific">Menidia menidia</name>
    <name type="common">Atlantic silverside</name>
    <dbReference type="NCBI Taxonomy" id="238744"/>
    <lineage>
        <taxon>Eukaryota</taxon>
        <taxon>Metazoa</taxon>
        <taxon>Chordata</taxon>
        <taxon>Craniata</taxon>
        <taxon>Vertebrata</taxon>
        <taxon>Euteleostomi</taxon>
        <taxon>Actinopterygii</taxon>
        <taxon>Neopterygii</taxon>
        <taxon>Teleostei</taxon>
        <taxon>Neoteleostei</taxon>
        <taxon>Acanthomorphata</taxon>
        <taxon>Ovalentaria</taxon>
        <taxon>Atherinomorphae</taxon>
        <taxon>Atheriniformes</taxon>
        <taxon>Atherinopsidae</taxon>
        <taxon>Menidiinae</taxon>
        <taxon>Menidia</taxon>
    </lineage>
</organism>
<accession>A0A8S4B7Q4</accession>
<keyword evidence="2" id="KW-1003">Cell membrane</keyword>
<dbReference type="OrthoDB" id="9942764at2759"/>
<feature type="region of interest" description="Disordered" evidence="11">
    <location>
        <begin position="280"/>
        <end position="303"/>
    </location>
</feature>